<dbReference type="NCBIfam" id="NF009150">
    <property type="entry name" value="PRK12497.1-3"/>
    <property type="match status" value="1"/>
</dbReference>
<evidence type="ECO:0000256" key="2">
    <source>
        <dbReference type="HAMAP-Rule" id="MF_00048"/>
    </source>
</evidence>
<dbReference type="Gene3D" id="3.40.1350.10">
    <property type="match status" value="1"/>
</dbReference>
<dbReference type="PANTHER" id="PTHR34039:SF1">
    <property type="entry name" value="UPF0102 PROTEIN YRAN"/>
    <property type="match status" value="1"/>
</dbReference>
<dbReference type="Pfam" id="PF02021">
    <property type="entry name" value="UPF0102"/>
    <property type="match status" value="1"/>
</dbReference>
<proteinExistence type="inferred from homology"/>
<dbReference type="InterPro" id="IPR003509">
    <property type="entry name" value="UPF0102_YraN-like"/>
</dbReference>
<dbReference type="RefSeq" id="WP_109676157.1">
    <property type="nucleotide sequence ID" value="NZ_CP086615.1"/>
</dbReference>
<name>A0A2U2N8F9_9GAMM</name>
<dbReference type="AlphaFoldDB" id="A0A2U2N8F9"/>
<gene>
    <name evidence="3" type="ORF">DEM34_02615</name>
</gene>
<evidence type="ECO:0000313" key="4">
    <source>
        <dbReference type="Proteomes" id="UP000245474"/>
    </source>
</evidence>
<comment type="similarity">
    <text evidence="1 2">Belongs to the UPF0102 family.</text>
</comment>
<accession>A0A2U2N8F9</accession>
<comment type="caution">
    <text evidence="3">The sequence shown here is derived from an EMBL/GenBank/DDBJ whole genome shotgun (WGS) entry which is preliminary data.</text>
</comment>
<dbReference type="GO" id="GO:0003676">
    <property type="term" value="F:nucleic acid binding"/>
    <property type="evidence" value="ECO:0007669"/>
    <property type="project" value="InterPro"/>
</dbReference>
<dbReference type="SUPFAM" id="SSF52980">
    <property type="entry name" value="Restriction endonuclease-like"/>
    <property type="match status" value="1"/>
</dbReference>
<dbReference type="EMBL" id="QFFI01000003">
    <property type="protein sequence ID" value="PWG65279.1"/>
    <property type="molecule type" value="Genomic_DNA"/>
</dbReference>
<dbReference type="InterPro" id="IPR011856">
    <property type="entry name" value="tRNA_endonuc-like_dom_sf"/>
</dbReference>
<protein>
    <recommendedName>
        <fullName evidence="2">UPF0102 protein DEM34_02615</fullName>
    </recommendedName>
</protein>
<dbReference type="NCBIfam" id="TIGR00252">
    <property type="entry name" value="YraN family protein"/>
    <property type="match status" value="1"/>
</dbReference>
<organism evidence="3 4">
    <name type="scientific">Sediminicurvatus halobius</name>
    <dbReference type="NCBI Taxonomy" id="2182432"/>
    <lineage>
        <taxon>Bacteria</taxon>
        <taxon>Pseudomonadati</taxon>
        <taxon>Pseudomonadota</taxon>
        <taxon>Gammaproteobacteria</taxon>
        <taxon>Chromatiales</taxon>
        <taxon>Ectothiorhodospiraceae</taxon>
        <taxon>Sediminicurvatus</taxon>
    </lineage>
</organism>
<sequence>MTPSTAARGEAAETRACAHLEARGLRCLARNFRTRRGEIDLVMADGRMLVFVEVRRRRRSRFGDGIDSISAAKRRRLAAAAAAYLQRRRDEPPCRFDVVAVDEHGGLEWLQNAFTLDD</sequence>
<keyword evidence="4" id="KW-1185">Reference proteome</keyword>
<dbReference type="Proteomes" id="UP000245474">
    <property type="component" value="Unassembled WGS sequence"/>
</dbReference>
<dbReference type="InterPro" id="IPR011335">
    <property type="entry name" value="Restrct_endonuc-II-like"/>
</dbReference>
<evidence type="ECO:0000313" key="3">
    <source>
        <dbReference type="EMBL" id="PWG65279.1"/>
    </source>
</evidence>
<dbReference type="HAMAP" id="MF_00048">
    <property type="entry name" value="UPF0102"/>
    <property type="match status" value="1"/>
</dbReference>
<reference evidence="3 4" key="1">
    <citation type="submission" date="2018-05" db="EMBL/GenBank/DDBJ databases">
        <title>Spiribacter halobius sp. nov., a moderately halophilic bacterium isolated from marine solar saltern.</title>
        <authorList>
            <person name="Zheng W.-S."/>
            <person name="Lu D.-C."/>
            <person name="Du Z.-J."/>
        </authorList>
    </citation>
    <scope>NUCLEOTIDE SEQUENCE [LARGE SCALE GENOMIC DNA]</scope>
    <source>
        <strain evidence="3 4">E85</strain>
    </source>
</reference>
<evidence type="ECO:0000256" key="1">
    <source>
        <dbReference type="ARBA" id="ARBA00006738"/>
    </source>
</evidence>
<dbReference type="PANTHER" id="PTHR34039">
    <property type="entry name" value="UPF0102 PROTEIN YRAN"/>
    <property type="match status" value="1"/>
</dbReference>
<dbReference type="OrthoDB" id="9794876at2"/>